<evidence type="ECO:0000313" key="1">
    <source>
        <dbReference type="EMBL" id="SMO48325.1"/>
    </source>
</evidence>
<dbReference type="EMBL" id="FXSZ01000002">
    <property type="protein sequence ID" value="SMO48325.1"/>
    <property type="molecule type" value="Genomic_DNA"/>
</dbReference>
<protein>
    <recommendedName>
        <fullName evidence="3">Winged helix-turn-helix DNA-binding</fullName>
    </recommendedName>
</protein>
<dbReference type="Proteomes" id="UP000315971">
    <property type="component" value="Unassembled WGS sequence"/>
</dbReference>
<evidence type="ECO:0008006" key="3">
    <source>
        <dbReference type="Google" id="ProtNLM"/>
    </source>
</evidence>
<dbReference type="AlphaFoldDB" id="A0A521BMI6"/>
<gene>
    <name evidence="1" type="ORF">SAMN06265350_102342</name>
</gene>
<organism evidence="1 2">
    <name type="scientific">Solitalea koreensis</name>
    <dbReference type="NCBI Taxonomy" id="543615"/>
    <lineage>
        <taxon>Bacteria</taxon>
        <taxon>Pseudomonadati</taxon>
        <taxon>Bacteroidota</taxon>
        <taxon>Sphingobacteriia</taxon>
        <taxon>Sphingobacteriales</taxon>
        <taxon>Sphingobacteriaceae</taxon>
        <taxon>Solitalea</taxon>
    </lineage>
</organism>
<keyword evidence="2" id="KW-1185">Reference proteome</keyword>
<reference evidence="1 2" key="1">
    <citation type="submission" date="2017-05" db="EMBL/GenBank/DDBJ databases">
        <authorList>
            <person name="Varghese N."/>
            <person name="Submissions S."/>
        </authorList>
    </citation>
    <scope>NUCLEOTIDE SEQUENCE [LARGE SCALE GENOMIC DNA]</scope>
    <source>
        <strain evidence="1 2">DSM 21342</strain>
    </source>
</reference>
<name>A0A521BMI6_9SPHI</name>
<dbReference type="Gene3D" id="1.10.10.60">
    <property type="entry name" value="Homeodomain-like"/>
    <property type="match status" value="1"/>
</dbReference>
<proteinExistence type="predicted"/>
<accession>A0A521BMI6</accession>
<evidence type="ECO:0000313" key="2">
    <source>
        <dbReference type="Proteomes" id="UP000315971"/>
    </source>
</evidence>
<sequence>MPLIVSVVGFKYETIMKTETIELRIIDYFLKNPDKEQRQIAKEMKVTQFKVSTVLSNYFKQKQPN</sequence>